<evidence type="ECO:0000313" key="2">
    <source>
        <dbReference type="EMBL" id="RHN67085.1"/>
    </source>
</evidence>
<evidence type="ECO:0000256" key="1">
    <source>
        <dbReference type="SAM" id="Coils"/>
    </source>
</evidence>
<gene>
    <name evidence="2" type="ORF">MtrunA17_Chr3g0098881</name>
</gene>
<dbReference type="PANTHER" id="PTHR33647">
    <property type="entry name" value="OS01G0793900 PROTEIN"/>
    <property type="match status" value="1"/>
</dbReference>
<keyword evidence="1" id="KW-0175">Coiled coil</keyword>
<accession>A0A396IT11</accession>
<organism evidence="2">
    <name type="scientific">Medicago truncatula</name>
    <name type="common">Barrel medic</name>
    <name type="synonym">Medicago tribuloides</name>
    <dbReference type="NCBI Taxonomy" id="3880"/>
    <lineage>
        <taxon>Eukaryota</taxon>
        <taxon>Viridiplantae</taxon>
        <taxon>Streptophyta</taxon>
        <taxon>Embryophyta</taxon>
        <taxon>Tracheophyta</taxon>
        <taxon>Spermatophyta</taxon>
        <taxon>Magnoliopsida</taxon>
        <taxon>eudicotyledons</taxon>
        <taxon>Gunneridae</taxon>
        <taxon>Pentapetalae</taxon>
        <taxon>rosids</taxon>
        <taxon>fabids</taxon>
        <taxon>Fabales</taxon>
        <taxon>Fabaceae</taxon>
        <taxon>Papilionoideae</taxon>
        <taxon>50 kb inversion clade</taxon>
        <taxon>NPAAA clade</taxon>
        <taxon>Hologalegina</taxon>
        <taxon>IRL clade</taxon>
        <taxon>Trifolieae</taxon>
        <taxon>Medicago</taxon>
    </lineage>
</organism>
<feature type="coiled-coil region" evidence="1">
    <location>
        <begin position="87"/>
        <end position="121"/>
    </location>
</feature>
<comment type="caution">
    <text evidence="2">The sequence shown here is derived from an EMBL/GenBank/DDBJ whole genome shotgun (WGS) entry which is preliminary data.</text>
</comment>
<dbReference type="PANTHER" id="PTHR33647:SF5">
    <property type="entry name" value="OS01G0793900 PROTEIN"/>
    <property type="match status" value="1"/>
</dbReference>
<reference evidence="2" key="1">
    <citation type="journal article" date="2018" name="Nat. Plants">
        <title>Whole-genome landscape of Medicago truncatula symbiotic genes.</title>
        <authorList>
            <person name="Pecrix Y."/>
            <person name="Gamas P."/>
            <person name="Carrere S."/>
        </authorList>
    </citation>
    <scope>NUCLEOTIDE SEQUENCE</scope>
    <source>
        <tissue evidence="2">Leaves</tissue>
    </source>
</reference>
<proteinExistence type="predicted"/>
<dbReference type="EMBL" id="PSQE01000003">
    <property type="protein sequence ID" value="RHN67085.1"/>
    <property type="molecule type" value="Genomic_DNA"/>
</dbReference>
<name>A0A396IT11_MEDTR</name>
<dbReference type="Gramene" id="rna15226">
    <property type="protein sequence ID" value="RHN67085.1"/>
    <property type="gene ID" value="gene15226"/>
</dbReference>
<dbReference type="AlphaFoldDB" id="A0A396IT11"/>
<evidence type="ECO:0008006" key="3">
    <source>
        <dbReference type="Google" id="ProtNLM"/>
    </source>
</evidence>
<dbReference type="Proteomes" id="UP000265566">
    <property type="component" value="Chromosome 3"/>
</dbReference>
<protein>
    <recommendedName>
        <fullName evidence="3">DUF4228 domain protein</fullName>
    </recommendedName>
</protein>
<sequence>MHLHFCLSYISPNSLQSLKEISLSLSLFAKPKQHSIKKVANKKKLFAKPKMGNCMKHQKYATDDEDDWDFQASEGDSPAKSNYTGAKATTEVKIKITKKQLEELLSKVDIKELRVEQVLAQLMNHSNGYESLQRSWRPALQSIPEAD</sequence>